<accession>A0ACC0G1U9</accession>
<sequence>MEGLVILASISEVEQGLFTLFVPFKDPKSFPSGTMMDVAYAKLMEKIGLASNKITVGLAREVTRIDKFNSGKGKLSNACMKRLWRESEFST</sequence>
<evidence type="ECO:0000313" key="2">
    <source>
        <dbReference type="Proteomes" id="UP001060215"/>
    </source>
</evidence>
<evidence type="ECO:0000313" key="1">
    <source>
        <dbReference type="EMBL" id="KAI7994890.1"/>
    </source>
</evidence>
<comment type="caution">
    <text evidence="1">The sequence shown here is derived from an EMBL/GenBank/DDBJ whole genome shotgun (WGS) entry which is preliminary data.</text>
</comment>
<keyword evidence="2" id="KW-1185">Reference proteome</keyword>
<gene>
    <name evidence="1" type="ORF">LOK49_LG11G01008</name>
</gene>
<protein>
    <submittedName>
        <fullName evidence="1">Uncharacterized protein</fullName>
    </submittedName>
</protein>
<organism evidence="1 2">
    <name type="scientific">Camellia lanceoleosa</name>
    <dbReference type="NCBI Taxonomy" id="1840588"/>
    <lineage>
        <taxon>Eukaryota</taxon>
        <taxon>Viridiplantae</taxon>
        <taxon>Streptophyta</taxon>
        <taxon>Embryophyta</taxon>
        <taxon>Tracheophyta</taxon>
        <taxon>Spermatophyta</taxon>
        <taxon>Magnoliopsida</taxon>
        <taxon>eudicotyledons</taxon>
        <taxon>Gunneridae</taxon>
        <taxon>Pentapetalae</taxon>
        <taxon>asterids</taxon>
        <taxon>Ericales</taxon>
        <taxon>Theaceae</taxon>
        <taxon>Camellia</taxon>
    </lineage>
</organism>
<dbReference type="Proteomes" id="UP001060215">
    <property type="component" value="Chromosome 12"/>
</dbReference>
<reference evidence="1 2" key="1">
    <citation type="journal article" date="2022" name="Plant J.">
        <title>Chromosome-level genome of Camellia lanceoleosa provides a valuable resource for understanding genome evolution and self-incompatibility.</title>
        <authorList>
            <person name="Gong W."/>
            <person name="Xiao S."/>
            <person name="Wang L."/>
            <person name="Liao Z."/>
            <person name="Chang Y."/>
            <person name="Mo W."/>
            <person name="Hu G."/>
            <person name="Li W."/>
            <person name="Zhao G."/>
            <person name="Zhu H."/>
            <person name="Hu X."/>
            <person name="Ji K."/>
            <person name="Xiang X."/>
            <person name="Song Q."/>
            <person name="Yuan D."/>
            <person name="Jin S."/>
            <person name="Zhang L."/>
        </authorList>
    </citation>
    <scope>NUCLEOTIDE SEQUENCE [LARGE SCALE GENOMIC DNA]</scope>
    <source>
        <strain evidence="1">SQ_2022a</strain>
    </source>
</reference>
<name>A0ACC0G1U9_9ERIC</name>
<proteinExistence type="predicted"/>
<dbReference type="EMBL" id="CM045769">
    <property type="protein sequence ID" value="KAI7994890.1"/>
    <property type="molecule type" value="Genomic_DNA"/>
</dbReference>